<comment type="caution">
    <text evidence="2">The sequence shown here is derived from an EMBL/GenBank/DDBJ whole genome shotgun (WGS) entry which is preliminary data.</text>
</comment>
<sequence length="80" mass="8625">MKIDRSFVADVTLDRRSAAVVRAVVDLAHAHDLHVVAEGIETAEQLESLRAMGCDMVQGFHLGRPMPLDALRRAASTGTA</sequence>
<reference evidence="3" key="1">
    <citation type="journal article" date="2019" name="Int. J. Syst. Evol. Microbiol.">
        <title>The Global Catalogue of Microorganisms (GCM) 10K type strain sequencing project: providing services to taxonomists for standard genome sequencing and annotation.</title>
        <authorList>
            <consortium name="The Broad Institute Genomics Platform"/>
            <consortium name="The Broad Institute Genome Sequencing Center for Infectious Disease"/>
            <person name="Wu L."/>
            <person name="Ma J."/>
        </authorList>
    </citation>
    <scope>NUCLEOTIDE SEQUENCE [LARGE SCALE GENOMIC DNA]</scope>
    <source>
        <strain evidence="3">NBRC 108730</strain>
    </source>
</reference>
<gene>
    <name evidence="2" type="ORF">GCM10025868_20450</name>
</gene>
<dbReference type="PROSITE" id="PS50883">
    <property type="entry name" value="EAL"/>
    <property type="match status" value="1"/>
</dbReference>
<proteinExistence type="predicted"/>
<evidence type="ECO:0000259" key="1">
    <source>
        <dbReference type="PROSITE" id="PS50883"/>
    </source>
</evidence>
<dbReference type="Proteomes" id="UP001157017">
    <property type="component" value="Unassembled WGS sequence"/>
</dbReference>
<organism evidence="2 3">
    <name type="scientific">Angustibacter aerolatus</name>
    <dbReference type="NCBI Taxonomy" id="1162965"/>
    <lineage>
        <taxon>Bacteria</taxon>
        <taxon>Bacillati</taxon>
        <taxon>Actinomycetota</taxon>
        <taxon>Actinomycetes</taxon>
        <taxon>Kineosporiales</taxon>
        <taxon>Kineosporiaceae</taxon>
    </lineage>
</organism>
<dbReference type="SUPFAM" id="SSF141868">
    <property type="entry name" value="EAL domain-like"/>
    <property type="match status" value="1"/>
</dbReference>
<dbReference type="InterPro" id="IPR035919">
    <property type="entry name" value="EAL_sf"/>
</dbReference>
<feature type="domain" description="EAL" evidence="1">
    <location>
        <begin position="1"/>
        <end position="79"/>
    </location>
</feature>
<dbReference type="PANTHER" id="PTHR33121">
    <property type="entry name" value="CYCLIC DI-GMP PHOSPHODIESTERASE PDEF"/>
    <property type="match status" value="1"/>
</dbReference>
<dbReference type="InterPro" id="IPR050706">
    <property type="entry name" value="Cyclic-di-GMP_PDE-like"/>
</dbReference>
<name>A0ABQ6JHT9_9ACTN</name>
<dbReference type="EMBL" id="BSUZ01000001">
    <property type="protein sequence ID" value="GMA86795.1"/>
    <property type="molecule type" value="Genomic_DNA"/>
</dbReference>
<dbReference type="PANTHER" id="PTHR33121:SF70">
    <property type="entry name" value="SIGNALING PROTEIN YKOW"/>
    <property type="match status" value="1"/>
</dbReference>
<evidence type="ECO:0000313" key="2">
    <source>
        <dbReference type="EMBL" id="GMA86795.1"/>
    </source>
</evidence>
<keyword evidence="3" id="KW-1185">Reference proteome</keyword>
<dbReference type="Pfam" id="PF00563">
    <property type="entry name" value="EAL"/>
    <property type="match status" value="1"/>
</dbReference>
<dbReference type="CDD" id="cd01948">
    <property type="entry name" value="EAL"/>
    <property type="match status" value="1"/>
</dbReference>
<dbReference type="InterPro" id="IPR001633">
    <property type="entry name" value="EAL_dom"/>
</dbReference>
<dbReference type="Gene3D" id="3.20.20.450">
    <property type="entry name" value="EAL domain"/>
    <property type="match status" value="1"/>
</dbReference>
<protein>
    <recommendedName>
        <fullName evidence="1">EAL domain-containing protein</fullName>
    </recommendedName>
</protein>
<accession>A0ABQ6JHT9</accession>
<evidence type="ECO:0000313" key="3">
    <source>
        <dbReference type="Proteomes" id="UP001157017"/>
    </source>
</evidence>